<evidence type="ECO:0000313" key="9">
    <source>
        <dbReference type="EMBL" id="GII50297.1"/>
    </source>
</evidence>
<dbReference type="GO" id="GO:0006281">
    <property type="term" value="P:DNA repair"/>
    <property type="evidence" value="ECO:0007669"/>
    <property type="project" value="UniProtKB-KW"/>
</dbReference>
<comment type="catalytic activity">
    <reaction evidence="6">
        <text>a 6-O-methyl-2'-deoxyguanosine in DNA + L-cysteinyl-[protein] = S-methyl-L-cysteinyl-[protein] + a 2'-deoxyguanosine in DNA</text>
        <dbReference type="Rhea" id="RHEA:24000"/>
        <dbReference type="Rhea" id="RHEA-COMP:10131"/>
        <dbReference type="Rhea" id="RHEA-COMP:10132"/>
        <dbReference type="Rhea" id="RHEA-COMP:11367"/>
        <dbReference type="Rhea" id="RHEA-COMP:11368"/>
        <dbReference type="ChEBI" id="CHEBI:29950"/>
        <dbReference type="ChEBI" id="CHEBI:82612"/>
        <dbReference type="ChEBI" id="CHEBI:85445"/>
        <dbReference type="ChEBI" id="CHEBI:85448"/>
        <dbReference type="EC" id="2.1.1.63"/>
    </reaction>
</comment>
<reference evidence="9" key="1">
    <citation type="submission" date="2021-01" db="EMBL/GenBank/DDBJ databases">
        <title>Whole genome shotgun sequence of Planotetraspora silvatica NBRC 100141.</title>
        <authorList>
            <person name="Komaki H."/>
            <person name="Tamura T."/>
        </authorList>
    </citation>
    <scope>NUCLEOTIDE SEQUENCE</scope>
    <source>
        <strain evidence="9">NBRC 100141</strain>
    </source>
</reference>
<dbReference type="Gene3D" id="1.10.10.10">
    <property type="entry name" value="Winged helix-like DNA-binding domain superfamily/Winged helix DNA-binding domain"/>
    <property type="match status" value="1"/>
</dbReference>
<evidence type="ECO:0000313" key="10">
    <source>
        <dbReference type="Proteomes" id="UP000644610"/>
    </source>
</evidence>
<keyword evidence="4" id="KW-0227">DNA damage</keyword>
<sequence>MERKRFLPNLEEPAAPAAEPAETGRCAAVLKVISRFRRAGRFQDVTMPPFEPIVTVYGPMVLPVVPCHRVVRSDGSLGGYAGGNHAEHALLTLEATP</sequence>
<dbReference type="InterPro" id="IPR036217">
    <property type="entry name" value="MethylDNA_cys_MeTrfase_DNAb"/>
</dbReference>
<feature type="domain" description="Methylated-DNA-[protein]-cysteine S-methyltransferase DNA binding" evidence="8">
    <location>
        <begin position="62"/>
        <end position="95"/>
    </location>
</feature>
<name>A0A8J3US41_9ACTN</name>
<keyword evidence="2" id="KW-0489">Methyltransferase</keyword>
<dbReference type="Pfam" id="PF01035">
    <property type="entry name" value="DNA_binding_1"/>
    <property type="match status" value="1"/>
</dbReference>
<evidence type="ECO:0000256" key="4">
    <source>
        <dbReference type="ARBA" id="ARBA00022763"/>
    </source>
</evidence>
<dbReference type="InterPro" id="IPR001497">
    <property type="entry name" value="MethylDNA_cys_MeTrfase_AS"/>
</dbReference>
<organism evidence="9 10">
    <name type="scientific">Planotetraspora silvatica</name>
    <dbReference type="NCBI Taxonomy" id="234614"/>
    <lineage>
        <taxon>Bacteria</taxon>
        <taxon>Bacillati</taxon>
        <taxon>Actinomycetota</taxon>
        <taxon>Actinomycetes</taxon>
        <taxon>Streptosporangiales</taxon>
        <taxon>Streptosporangiaceae</taxon>
        <taxon>Planotetraspora</taxon>
    </lineage>
</organism>
<gene>
    <name evidence="9" type="ORF">Psi02_67210</name>
</gene>
<evidence type="ECO:0000256" key="3">
    <source>
        <dbReference type="ARBA" id="ARBA00022679"/>
    </source>
</evidence>
<protein>
    <recommendedName>
        <fullName evidence="8">Methylated-DNA-[protein]-cysteine S-methyltransferase DNA binding domain-containing protein</fullName>
    </recommendedName>
</protein>
<dbReference type="AlphaFoldDB" id="A0A8J3US41"/>
<accession>A0A8J3US41</accession>
<evidence type="ECO:0000256" key="7">
    <source>
        <dbReference type="SAM" id="MobiDB-lite"/>
    </source>
</evidence>
<keyword evidence="5" id="KW-0234">DNA repair</keyword>
<feature type="compositionally biased region" description="Low complexity" evidence="7">
    <location>
        <begin position="11"/>
        <end position="21"/>
    </location>
</feature>
<keyword evidence="10" id="KW-1185">Reference proteome</keyword>
<evidence type="ECO:0000256" key="1">
    <source>
        <dbReference type="ARBA" id="ARBA00001286"/>
    </source>
</evidence>
<evidence type="ECO:0000256" key="5">
    <source>
        <dbReference type="ARBA" id="ARBA00023204"/>
    </source>
</evidence>
<comment type="catalytic activity">
    <reaction evidence="1">
        <text>a 4-O-methyl-thymidine in DNA + L-cysteinyl-[protein] = a thymidine in DNA + S-methyl-L-cysteinyl-[protein]</text>
        <dbReference type="Rhea" id="RHEA:53428"/>
        <dbReference type="Rhea" id="RHEA-COMP:10131"/>
        <dbReference type="Rhea" id="RHEA-COMP:10132"/>
        <dbReference type="Rhea" id="RHEA-COMP:13555"/>
        <dbReference type="Rhea" id="RHEA-COMP:13556"/>
        <dbReference type="ChEBI" id="CHEBI:29950"/>
        <dbReference type="ChEBI" id="CHEBI:82612"/>
        <dbReference type="ChEBI" id="CHEBI:137386"/>
        <dbReference type="ChEBI" id="CHEBI:137387"/>
        <dbReference type="EC" id="2.1.1.63"/>
    </reaction>
</comment>
<comment type="caution">
    <text evidence="9">The sequence shown here is derived from an EMBL/GenBank/DDBJ whole genome shotgun (WGS) entry which is preliminary data.</text>
</comment>
<keyword evidence="3" id="KW-0808">Transferase</keyword>
<evidence type="ECO:0000256" key="2">
    <source>
        <dbReference type="ARBA" id="ARBA00022603"/>
    </source>
</evidence>
<evidence type="ECO:0000256" key="6">
    <source>
        <dbReference type="ARBA" id="ARBA00049348"/>
    </source>
</evidence>
<dbReference type="PROSITE" id="PS00374">
    <property type="entry name" value="MGMT"/>
    <property type="match status" value="1"/>
</dbReference>
<dbReference type="GO" id="GO:0003908">
    <property type="term" value="F:methylated-DNA-[protein]-cysteine S-methyltransferase activity"/>
    <property type="evidence" value="ECO:0007669"/>
    <property type="project" value="UniProtKB-EC"/>
</dbReference>
<dbReference type="InterPro" id="IPR036388">
    <property type="entry name" value="WH-like_DNA-bd_sf"/>
</dbReference>
<dbReference type="Proteomes" id="UP000644610">
    <property type="component" value="Unassembled WGS sequence"/>
</dbReference>
<evidence type="ECO:0000259" key="8">
    <source>
        <dbReference type="Pfam" id="PF01035"/>
    </source>
</evidence>
<dbReference type="EMBL" id="BOOQ01000050">
    <property type="protein sequence ID" value="GII50297.1"/>
    <property type="molecule type" value="Genomic_DNA"/>
</dbReference>
<dbReference type="SUPFAM" id="SSF46767">
    <property type="entry name" value="Methylated DNA-protein cysteine methyltransferase, C-terminal domain"/>
    <property type="match status" value="1"/>
</dbReference>
<proteinExistence type="predicted"/>
<dbReference type="InterPro" id="IPR014048">
    <property type="entry name" value="MethylDNA_cys_MeTrfase_DNA-bd"/>
</dbReference>
<feature type="region of interest" description="Disordered" evidence="7">
    <location>
        <begin position="1"/>
        <end position="22"/>
    </location>
</feature>
<dbReference type="GO" id="GO:0032259">
    <property type="term" value="P:methylation"/>
    <property type="evidence" value="ECO:0007669"/>
    <property type="project" value="UniProtKB-KW"/>
</dbReference>